<proteinExistence type="predicted"/>
<reference evidence="1 2" key="2">
    <citation type="submission" date="2018-11" db="EMBL/GenBank/DDBJ databases">
        <authorList>
            <consortium name="Pathogen Informatics"/>
        </authorList>
    </citation>
    <scope>NUCLEOTIDE SEQUENCE [LARGE SCALE GENOMIC DNA]</scope>
    <source>
        <strain evidence="1">Dakar</strain>
        <strain evidence="2">Dakar, Senegal</strain>
    </source>
</reference>
<organism evidence="3">
    <name type="scientific">Schistosoma curassoni</name>
    <dbReference type="NCBI Taxonomy" id="6186"/>
    <lineage>
        <taxon>Eukaryota</taxon>
        <taxon>Metazoa</taxon>
        <taxon>Spiralia</taxon>
        <taxon>Lophotrochozoa</taxon>
        <taxon>Platyhelminthes</taxon>
        <taxon>Trematoda</taxon>
        <taxon>Digenea</taxon>
        <taxon>Strigeidida</taxon>
        <taxon>Schistosomatoidea</taxon>
        <taxon>Schistosomatidae</taxon>
        <taxon>Schistosoma</taxon>
    </lineage>
</organism>
<keyword evidence="2" id="KW-1185">Reference proteome</keyword>
<gene>
    <name evidence="1" type="ORF">SCUD_LOCUS12013</name>
</gene>
<protein>
    <submittedName>
        <fullName evidence="3">Secreted protein</fullName>
    </submittedName>
</protein>
<reference evidence="3" key="1">
    <citation type="submission" date="2016-06" db="UniProtKB">
        <authorList>
            <consortium name="WormBaseParasite"/>
        </authorList>
    </citation>
    <scope>IDENTIFICATION</scope>
</reference>
<accession>A0A183KAI0</accession>
<evidence type="ECO:0000313" key="2">
    <source>
        <dbReference type="Proteomes" id="UP000279833"/>
    </source>
</evidence>
<dbReference type="AlphaFoldDB" id="A0A183KAI0"/>
<evidence type="ECO:0000313" key="1">
    <source>
        <dbReference type="EMBL" id="VDP47018.1"/>
    </source>
</evidence>
<dbReference type="EMBL" id="UZAK01034802">
    <property type="protein sequence ID" value="VDP47018.1"/>
    <property type="molecule type" value="Genomic_DNA"/>
</dbReference>
<dbReference type="WBParaSite" id="SCUD_0001201301-mRNA-1">
    <property type="protein sequence ID" value="SCUD_0001201301-mRNA-1"/>
    <property type="gene ID" value="SCUD_0001201301"/>
</dbReference>
<evidence type="ECO:0000313" key="3">
    <source>
        <dbReference type="WBParaSite" id="SCUD_0001201301-mRNA-1"/>
    </source>
</evidence>
<sequence length="76" mass="8228">MPNVFEIHLLVLIIYPMLYKDPSLLTHSLTDERDDDGSSKFVDSSSSTTICGSGEMRSINSSCDGIVFGLSLISNG</sequence>
<dbReference type="Proteomes" id="UP000279833">
    <property type="component" value="Unassembled WGS sequence"/>
</dbReference>
<name>A0A183KAI0_9TREM</name>